<organism evidence="1 2">
    <name type="scientific">Crateriforma conspicua</name>
    <dbReference type="NCBI Taxonomy" id="2527996"/>
    <lineage>
        <taxon>Bacteria</taxon>
        <taxon>Pseudomonadati</taxon>
        <taxon>Planctomycetota</taxon>
        <taxon>Planctomycetia</taxon>
        <taxon>Planctomycetales</taxon>
        <taxon>Planctomycetaceae</taxon>
        <taxon>Crateriforma</taxon>
    </lineage>
</organism>
<evidence type="ECO:0000313" key="1">
    <source>
        <dbReference type="EMBL" id="TWU63146.1"/>
    </source>
</evidence>
<gene>
    <name evidence="1" type="ORF">V7x_48840</name>
</gene>
<dbReference type="Proteomes" id="UP000316476">
    <property type="component" value="Unassembled WGS sequence"/>
</dbReference>
<reference evidence="1 2" key="1">
    <citation type="submission" date="2019-02" db="EMBL/GenBank/DDBJ databases">
        <title>Deep-cultivation of Planctomycetes and their phenomic and genomic characterization uncovers novel biology.</title>
        <authorList>
            <person name="Wiegand S."/>
            <person name="Jogler M."/>
            <person name="Boedeker C."/>
            <person name="Pinto D."/>
            <person name="Vollmers J."/>
            <person name="Rivas-Marin E."/>
            <person name="Kohn T."/>
            <person name="Peeters S.H."/>
            <person name="Heuer A."/>
            <person name="Rast P."/>
            <person name="Oberbeckmann S."/>
            <person name="Bunk B."/>
            <person name="Jeske O."/>
            <person name="Meyerdierks A."/>
            <person name="Storesund J.E."/>
            <person name="Kallscheuer N."/>
            <person name="Luecker S."/>
            <person name="Lage O.M."/>
            <person name="Pohl T."/>
            <person name="Merkel B.J."/>
            <person name="Hornburger P."/>
            <person name="Mueller R.-W."/>
            <person name="Bruemmer F."/>
            <person name="Labrenz M."/>
            <person name="Spormann A.M."/>
            <person name="Op Den Camp H."/>
            <person name="Overmann J."/>
            <person name="Amann R."/>
            <person name="Jetten M.S.M."/>
            <person name="Mascher T."/>
            <person name="Medema M.H."/>
            <person name="Devos D.P."/>
            <person name="Kaster A.-K."/>
            <person name="Ovreas L."/>
            <person name="Rohde M."/>
            <person name="Galperin M.Y."/>
            <person name="Jogler C."/>
        </authorList>
    </citation>
    <scope>NUCLEOTIDE SEQUENCE [LARGE SCALE GENOMIC DNA]</scope>
    <source>
        <strain evidence="1 2">V7</strain>
    </source>
</reference>
<proteinExistence type="predicted"/>
<sequence>MVTRQPVTTRRWKASRIDGRVTRIVRSWLCLAFIRIDAPLGIASGRSNLERRLVDDLEI</sequence>
<dbReference type="EMBL" id="SJPZ01000002">
    <property type="protein sequence ID" value="TWU63146.1"/>
    <property type="molecule type" value="Genomic_DNA"/>
</dbReference>
<accession>A0A5C6FRN5</accession>
<protein>
    <submittedName>
        <fullName evidence="1">Uncharacterized protein</fullName>
    </submittedName>
</protein>
<comment type="caution">
    <text evidence="1">The sequence shown here is derived from an EMBL/GenBank/DDBJ whole genome shotgun (WGS) entry which is preliminary data.</text>
</comment>
<evidence type="ECO:0000313" key="2">
    <source>
        <dbReference type="Proteomes" id="UP000316476"/>
    </source>
</evidence>
<name>A0A5C6FRN5_9PLAN</name>
<dbReference type="AlphaFoldDB" id="A0A5C6FRN5"/>